<organism evidence="5 6">
    <name type="scientific">Dyella flagellata</name>
    <dbReference type="NCBI Taxonomy" id="1867833"/>
    <lineage>
        <taxon>Bacteria</taxon>
        <taxon>Pseudomonadati</taxon>
        <taxon>Pseudomonadota</taxon>
        <taxon>Gammaproteobacteria</taxon>
        <taxon>Lysobacterales</taxon>
        <taxon>Rhodanobacteraceae</taxon>
        <taxon>Dyella</taxon>
    </lineage>
</organism>
<keyword evidence="3" id="KW-0812">Transmembrane</keyword>
<evidence type="ECO:0000256" key="1">
    <source>
        <dbReference type="ARBA" id="ARBA00023125"/>
    </source>
</evidence>
<dbReference type="SUPFAM" id="SSF48452">
    <property type="entry name" value="TPR-like"/>
    <property type="match status" value="2"/>
</dbReference>
<dbReference type="CDD" id="cd00383">
    <property type="entry name" value="trans_reg_C"/>
    <property type="match status" value="1"/>
</dbReference>
<feature type="transmembrane region" description="Helical" evidence="3">
    <location>
        <begin position="144"/>
        <end position="164"/>
    </location>
</feature>
<dbReference type="InterPro" id="IPR011990">
    <property type="entry name" value="TPR-like_helical_dom_sf"/>
</dbReference>
<dbReference type="Proteomes" id="UP001156627">
    <property type="component" value="Unassembled WGS sequence"/>
</dbReference>
<proteinExistence type="predicted"/>
<dbReference type="PANTHER" id="PTHR47691">
    <property type="entry name" value="REGULATOR-RELATED"/>
    <property type="match status" value="1"/>
</dbReference>
<dbReference type="EMBL" id="BSOA01000003">
    <property type="protein sequence ID" value="GLQ87305.1"/>
    <property type="molecule type" value="Genomic_DNA"/>
</dbReference>
<dbReference type="Gene3D" id="1.25.40.10">
    <property type="entry name" value="Tetratricopeptide repeat domain"/>
    <property type="match status" value="2"/>
</dbReference>
<keyword evidence="3" id="KW-0472">Membrane</keyword>
<keyword evidence="1 2" id="KW-0238">DNA-binding</keyword>
<evidence type="ECO:0000313" key="6">
    <source>
        <dbReference type="Proteomes" id="UP001156627"/>
    </source>
</evidence>
<keyword evidence="6" id="KW-1185">Reference proteome</keyword>
<comment type="caution">
    <text evidence="5">The sequence shown here is derived from an EMBL/GenBank/DDBJ whole genome shotgun (WGS) entry which is preliminary data.</text>
</comment>
<evidence type="ECO:0000256" key="2">
    <source>
        <dbReference type="PROSITE-ProRule" id="PRU01091"/>
    </source>
</evidence>
<protein>
    <recommendedName>
        <fullName evidence="4">OmpR/PhoB-type domain-containing protein</fullName>
    </recommendedName>
</protein>
<dbReference type="InterPro" id="IPR001867">
    <property type="entry name" value="OmpR/PhoB-type_DNA-bd"/>
</dbReference>
<dbReference type="PANTHER" id="PTHR47691:SF3">
    <property type="entry name" value="HTH-TYPE TRANSCRIPTIONAL REGULATOR RV0890C-RELATED"/>
    <property type="match status" value="1"/>
</dbReference>
<dbReference type="SMART" id="SM00862">
    <property type="entry name" value="Trans_reg_C"/>
    <property type="match status" value="1"/>
</dbReference>
<dbReference type="InterPro" id="IPR036388">
    <property type="entry name" value="WH-like_DNA-bd_sf"/>
</dbReference>
<keyword evidence="3" id="KW-1133">Transmembrane helix</keyword>
<dbReference type="Gene3D" id="1.10.10.10">
    <property type="entry name" value="Winged helix-like DNA-binding domain superfamily/Winged helix DNA-binding domain"/>
    <property type="match status" value="1"/>
</dbReference>
<dbReference type="PROSITE" id="PS51755">
    <property type="entry name" value="OMPR_PHOB"/>
    <property type="match status" value="1"/>
</dbReference>
<evidence type="ECO:0000256" key="3">
    <source>
        <dbReference type="SAM" id="Phobius"/>
    </source>
</evidence>
<feature type="domain" description="OmpR/PhoB-type" evidence="4">
    <location>
        <begin position="7"/>
        <end position="105"/>
    </location>
</feature>
<accession>A0ABQ5X6T2</accession>
<reference evidence="6" key="1">
    <citation type="journal article" date="2019" name="Int. J. Syst. Evol. Microbiol.">
        <title>The Global Catalogue of Microorganisms (GCM) 10K type strain sequencing project: providing services to taxonomists for standard genome sequencing and annotation.</title>
        <authorList>
            <consortium name="The Broad Institute Genomics Platform"/>
            <consortium name="The Broad Institute Genome Sequencing Center for Infectious Disease"/>
            <person name="Wu L."/>
            <person name="Ma J."/>
        </authorList>
    </citation>
    <scope>NUCLEOTIDE SEQUENCE [LARGE SCALE GENOMIC DNA]</scope>
    <source>
        <strain evidence="6">NBRC 111981</strain>
    </source>
</reference>
<gene>
    <name evidence="5" type="ORF">GCM10007898_08710</name>
</gene>
<sequence length="792" mass="86658">MAGKGATTVYGFGEFQLNPLARELSRNGAPVELAASAFDCLVYLIEHRERPVGKDELISAVWGRTDVSDNLLAQTIVRLRRALGDAGTEQRCIKTVARVGYRWMLETQVVQPAFAQDEGVPQVEAVAQDTFVFQPKPPALRRSMLAALVVSLLFAAVYAGWQLLGSRAAQAGFQFKRSAAVVLPVEVQAPDDWKWLHLGLMDLIATRLRDAKVPTESSQEVLALLKDNDDPSGAKLASFALVIRPHALLSGGRWQVHLDARSQDGRNWKSESSASDVLVAARAASDLLLAQLGYRGVTAPPATGDALAEYMQRVDATRLAGQPQIARELLEKAPPAWRDNPELAYAMASLDCAEGHGESCEQKLKALLKQLPENQQPVLRGQILTVLGAIYLGQHQTADSQAALGEAVQKLEAARDAHGPSNSHALATAYLNRAYLHQTLWQLEEATADLGRARVNYSLSGDLVGVAKADQAMGNLALRRAQPDAAVTLLQHAYDQFVGMGMRSMLPATLDGLAYAQQMLLKFPDELSTTDRFWPLEEKGQDFGFLGDDMRHELSMVRACALADNGRTAEASTLFQKVLDETDRAKEPGLRAEVSKWQARLALDHGDHDHAATFAANALVPALQEDDQRDYAEAWLIRISALQRAGKADQAKHEITAMLDWEAHRPVKDDWTQVYVLRAQAAQAWIDGDRSRALEILQRAMAQADQLGVPEVIVDTGKSYVLALLEAGKVDQAVAISGRLSSWSQMDWRAAWVEARVYQALGQNASWEKSRGMAQHLAGDRPVPTASTGFEF</sequence>
<dbReference type="Pfam" id="PF00486">
    <property type="entry name" value="Trans_reg_C"/>
    <property type="match status" value="1"/>
</dbReference>
<dbReference type="RefSeq" id="WP_284330730.1">
    <property type="nucleotide sequence ID" value="NZ_BSOA01000003.1"/>
</dbReference>
<name>A0ABQ5X6T2_9GAMM</name>
<evidence type="ECO:0000259" key="4">
    <source>
        <dbReference type="PROSITE" id="PS51755"/>
    </source>
</evidence>
<evidence type="ECO:0000313" key="5">
    <source>
        <dbReference type="EMBL" id="GLQ87305.1"/>
    </source>
</evidence>
<dbReference type="InterPro" id="IPR016032">
    <property type="entry name" value="Sig_transdc_resp-reg_C-effctor"/>
</dbReference>
<feature type="DNA-binding region" description="OmpR/PhoB-type" evidence="2">
    <location>
        <begin position="7"/>
        <end position="105"/>
    </location>
</feature>
<dbReference type="SUPFAM" id="SSF46894">
    <property type="entry name" value="C-terminal effector domain of the bipartite response regulators"/>
    <property type="match status" value="1"/>
</dbReference>